<evidence type="ECO:0000313" key="6">
    <source>
        <dbReference type="EMBL" id="TQE44259.1"/>
    </source>
</evidence>
<evidence type="ECO:0000313" key="7">
    <source>
        <dbReference type="Proteomes" id="UP000318080"/>
    </source>
</evidence>
<dbReference type="PANTHER" id="PTHR33392">
    <property type="entry name" value="POLYISOPRENYL-TEICHOIC ACID--PEPTIDOGLYCAN TEICHOIC ACID TRANSFERASE TAGU"/>
    <property type="match status" value="1"/>
</dbReference>
<evidence type="ECO:0000259" key="5">
    <source>
        <dbReference type="Pfam" id="PF13399"/>
    </source>
</evidence>
<feature type="domain" description="Cell envelope-related transcriptional attenuator" evidence="4">
    <location>
        <begin position="116"/>
        <end position="297"/>
    </location>
</feature>
<dbReference type="Proteomes" id="UP000318080">
    <property type="component" value="Unassembled WGS sequence"/>
</dbReference>
<dbReference type="Gene3D" id="3.40.630.190">
    <property type="entry name" value="LCP protein"/>
    <property type="match status" value="1"/>
</dbReference>
<dbReference type="NCBIfam" id="TIGR00350">
    <property type="entry name" value="lytR_cpsA_psr"/>
    <property type="match status" value="1"/>
</dbReference>
<feature type="transmembrane region" description="Helical" evidence="3">
    <location>
        <begin position="28"/>
        <end position="48"/>
    </location>
</feature>
<dbReference type="Pfam" id="PF13399">
    <property type="entry name" value="LytR_C"/>
    <property type="match status" value="1"/>
</dbReference>
<keyword evidence="3" id="KW-0812">Transmembrane</keyword>
<keyword evidence="7" id="KW-1185">Reference proteome</keyword>
<keyword evidence="3" id="KW-0472">Membrane</keyword>
<protein>
    <submittedName>
        <fullName evidence="6">LytR family transcriptional regulator</fullName>
    </submittedName>
</protein>
<feature type="domain" description="LytR/CpsA/Psr regulator C-terminal" evidence="5">
    <location>
        <begin position="404"/>
        <end position="489"/>
    </location>
</feature>
<gene>
    <name evidence="6" type="ORF">EJK80_03445</name>
</gene>
<dbReference type="Gene3D" id="3.30.70.2390">
    <property type="match status" value="1"/>
</dbReference>
<proteinExistence type="inferred from homology"/>
<feature type="compositionally biased region" description="Polar residues" evidence="2">
    <location>
        <begin position="487"/>
        <end position="500"/>
    </location>
</feature>
<dbReference type="InterPro" id="IPR050922">
    <property type="entry name" value="LytR/CpsA/Psr_CW_biosynth"/>
</dbReference>
<dbReference type="AlphaFoldDB" id="A0A540R932"/>
<evidence type="ECO:0000256" key="2">
    <source>
        <dbReference type="SAM" id="MobiDB-lite"/>
    </source>
</evidence>
<name>A0A540R932_9CORY</name>
<dbReference type="InterPro" id="IPR027381">
    <property type="entry name" value="LytR/CpsA/Psr_C"/>
</dbReference>
<dbReference type="EMBL" id="VHIR01000003">
    <property type="protein sequence ID" value="TQE44259.1"/>
    <property type="molecule type" value="Genomic_DNA"/>
</dbReference>
<evidence type="ECO:0000259" key="4">
    <source>
        <dbReference type="Pfam" id="PF03816"/>
    </source>
</evidence>
<comment type="similarity">
    <text evidence="1">Belongs to the LytR/CpsA/Psr (LCP) family.</text>
</comment>
<dbReference type="PANTHER" id="PTHR33392:SF6">
    <property type="entry name" value="POLYISOPRENYL-TEICHOIC ACID--PEPTIDOGLYCAN TEICHOIC ACID TRANSFERASE TAGU"/>
    <property type="match status" value="1"/>
</dbReference>
<organism evidence="6 7">
    <name type="scientific">Corynebacterium phoceense</name>
    <dbReference type="NCBI Taxonomy" id="1686286"/>
    <lineage>
        <taxon>Bacteria</taxon>
        <taxon>Bacillati</taxon>
        <taxon>Actinomycetota</taxon>
        <taxon>Actinomycetes</taxon>
        <taxon>Mycobacteriales</taxon>
        <taxon>Corynebacteriaceae</taxon>
        <taxon>Corynebacterium</taxon>
    </lineage>
</organism>
<accession>A0A540R932</accession>
<dbReference type="InterPro" id="IPR004474">
    <property type="entry name" value="LytR_CpsA_psr"/>
</dbReference>
<comment type="caution">
    <text evidence="6">The sequence shown here is derived from an EMBL/GenBank/DDBJ whole genome shotgun (WGS) entry which is preliminary data.</text>
</comment>
<dbReference type="Pfam" id="PF03816">
    <property type="entry name" value="LytR_cpsA_psr"/>
    <property type="match status" value="1"/>
</dbReference>
<dbReference type="STRING" id="1686286.GCA_900092335_00895"/>
<reference evidence="6 7" key="1">
    <citation type="submission" date="2019-06" db="EMBL/GenBank/DDBJ databases">
        <title>Draft genome of C. phoceense Strain 272.</title>
        <authorList>
            <person name="Pacheco L.G.C."/>
            <person name="Barberis C.M."/>
            <person name="Almuzara M.N."/>
            <person name="Traglia G.M."/>
            <person name="Santos C.S."/>
            <person name="Rocha D.J.P.G."/>
            <person name="Aguiar E.R.G.R."/>
            <person name="Vay C.A."/>
        </authorList>
    </citation>
    <scope>NUCLEOTIDE SEQUENCE [LARGE SCALE GENOMIC DNA]</scope>
    <source>
        <strain evidence="6 7">272</strain>
    </source>
</reference>
<evidence type="ECO:0000256" key="1">
    <source>
        <dbReference type="ARBA" id="ARBA00006068"/>
    </source>
</evidence>
<feature type="region of interest" description="Disordered" evidence="2">
    <location>
        <begin position="381"/>
        <end position="400"/>
    </location>
</feature>
<feature type="region of interest" description="Disordered" evidence="2">
    <location>
        <begin position="487"/>
        <end position="539"/>
    </location>
</feature>
<evidence type="ECO:0000256" key="3">
    <source>
        <dbReference type="SAM" id="Phobius"/>
    </source>
</evidence>
<keyword evidence="3" id="KW-1133">Transmembrane helix</keyword>
<sequence length="539" mass="56015">MPRPVRDIKPAPTRARSLTQAGSTSLKVVLAVVAVLVMLVSGTGYALVGRLGGELGSIDNLSLGNGDKGFKDGNNADGAMDILLVGSDSRVDAQGNTLSQSELDALHAGVDDGEHNTDTIMVIRIPNDGSRASAISIPRDTYINNGPEYGNMKINGVFSAHESARKDELAAENLEAEQAGEKPKYTDKDIAAEGTAAGRAALLEQVRDLTGIEIDHYAEIGLVGFVLLTEAVGGVDVCLNAPVKEELSGADFPAGQQTLNGAQGLAFVRQRHELPRGDLDRIARQQAFTASLVSKLLSSDTLTNPSKLSKLSTAVERSVSFDSNWDIMSLASQLSGLAGGNVTFNTIPVTSIDGQGDYGESIVTVDVAEVHRFFDDLAKTAEETSESATPSATDTGEKPVADNLEIHVLNAGDVSGLAGGVGSWLEKVGYTVARTANADPGIYSESQVVAADPESETAKKFAEQLGGLPITANANLDENTLIVVTGNDYTGPSDQAQTDASAAEDSTSEEPVGTPGADFGTAEVSPEISAGGDSPRCVN</sequence>